<accession>A0A1G6L666</accession>
<dbReference type="STRING" id="1640674.SAMN05216323_102917"/>
<dbReference type="AlphaFoldDB" id="A0A1G6L666"/>
<organism evidence="1 2">
    <name type="scientific">Williamwhitmania taraxaci</name>
    <dbReference type="NCBI Taxonomy" id="1640674"/>
    <lineage>
        <taxon>Bacteria</taxon>
        <taxon>Pseudomonadati</taxon>
        <taxon>Bacteroidota</taxon>
        <taxon>Bacteroidia</taxon>
        <taxon>Bacteroidales</taxon>
        <taxon>Williamwhitmaniaceae</taxon>
        <taxon>Williamwhitmania</taxon>
    </lineage>
</organism>
<keyword evidence="2" id="KW-1185">Reference proteome</keyword>
<dbReference type="RefSeq" id="WP_092438119.1">
    <property type="nucleotide sequence ID" value="NZ_FMYP01000029.1"/>
</dbReference>
<sequence length="266" mass="30518">MNKLKWKRIKVMSGWIAIICYLVVALSFSSTKKDELNCSGVKISIRDSVTNRFVSSREIYAKLVNIGIKITGEPLWKINTYEIEQRLSEMKTVSSVDVYGGSDGFVRIMVSQRKPIIRVIPTSGGSFYIDEDGFIFPCSNHYTAHVMIVTGNVKYPTGVMNVSEMIPADKDQSVPLLVMMYRFAKYVNNNDFWNAQIQQLLVRGNHDIEFYTRVGVHSIQLGGFEHYEKKLDKLYTFYQKGLPAVGWNMYKTINLKYSNQIVCTKR</sequence>
<gene>
    <name evidence="1" type="ORF">SAMN05216323_102917</name>
</gene>
<dbReference type="Proteomes" id="UP000199452">
    <property type="component" value="Unassembled WGS sequence"/>
</dbReference>
<keyword evidence="1" id="KW-0132">Cell division</keyword>
<protein>
    <submittedName>
        <fullName evidence="1">Cell division protein FtsQ</fullName>
    </submittedName>
</protein>
<evidence type="ECO:0000313" key="2">
    <source>
        <dbReference type="Proteomes" id="UP000199452"/>
    </source>
</evidence>
<dbReference type="GO" id="GO:0051301">
    <property type="term" value="P:cell division"/>
    <property type="evidence" value="ECO:0007669"/>
    <property type="project" value="UniProtKB-KW"/>
</dbReference>
<keyword evidence="1" id="KW-0131">Cell cycle</keyword>
<name>A0A1G6L666_9BACT</name>
<proteinExistence type="predicted"/>
<dbReference type="EMBL" id="FMYP01000029">
    <property type="protein sequence ID" value="SDC38802.1"/>
    <property type="molecule type" value="Genomic_DNA"/>
</dbReference>
<reference evidence="1 2" key="1">
    <citation type="submission" date="2016-09" db="EMBL/GenBank/DDBJ databases">
        <authorList>
            <person name="Capua I."/>
            <person name="De Benedictis P."/>
            <person name="Joannis T."/>
            <person name="Lombin L.H."/>
            <person name="Cattoli G."/>
        </authorList>
    </citation>
    <scope>NUCLEOTIDE SEQUENCE [LARGE SCALE GENOMIC DNA]</scope>
    <source>
        <strain evidence="1 2">A7P-90m</strain>
    </source>
</reference>
<dbReference type="OrthoDB" id="1466667at2"/>
<evidence type="ECO:0000313" key="1">
    <source>
        <dbReference type="EMBL" id="SDC38802.1"/>
    </source>
</evidence>